<dbReference type="Proteomes" id="UP000664369">
    <property type="component" value="Unassembled WGS sequence"/>
</dbReference>
<evidence type="ECO:0000259" key="2">
    <source>
        <dbReference type="Pfam" id="PF20009"/>
    </source>
</evidence>
<dbReference type="InterPro" id="IPR045474">
    <property type="entry name" value="GEVED"/>
</dbReference>
<feature type="domain" description="Secretion system C-terminal sorting" evidence="1">
    <location>
        <begin position="214"/>
        <end position="291"/>
    </location>
</feature>
<evidence type="ECO:0000259" key="1">
    <source>
        <dbReference type="Pfam" id="PF18962"/>
    </source>
</evidence>
<proteinExistence type="predicted"/>
<gene>
    <name evidence="3" type="ORF">J4E00_23340</name>
</gene>
<dbReference type="InterPro" id="IPR026444">
    <property type="entry name" value="Secre_tail"/>
</dbReference>
<dbReference type="Pfam" id="PF18962">
    <property type="entry name" value="Por_Secre_tail"/>
    <property type="match status" value="1"/>
</dbReference>
<reference evidence="3 4" key="1">
    <citation type="submission" date="2021-03" db="EMBL/GenBank/DDBJ databases">
        <authorList>
            <person name="Kim M.K."/>
        </authorList>
    </citation>
    <scope>NUCLEOTIDE SEQUENCE [LARGE SCALE GENOMIC DNA]</scope>
    <source>
        <strain evidence="3 4">BT442</strain>
    </source>
</reference>
<dbReference type="NCBIfam" id="TIGR04183">
    <property type="entry name" value="Por_Secre_tail"/>
    <property type="match status" value="1"/>
</dbReference>
<dbReference type="RefSeq" id="WP_208177776.1">
    <property type="nucleotide sequence ID" value="NZ_JAGETZ010000014.1"/>
</dbReference>
<dbReference type="Pfam" id="PF20009">
    <property type="entry name" value="GEVED"/>
    <property type="match status" value="1"/>
</dbReference>
<comment type="caution">
    <text evidence="3">The sequence shown here is derived from an EMBL/GenBank/DDBJ whole genome shotgun (WGS) entry which is preliminary data.</text>
</comment>
<protein>
    <submittedName>
        <fullName evidence="3">T9SS type A sorting domain-containing protein</fullName>
    </submittedName>
</protein>
<name>A0ABS3QL80_9BACT</name>
<evidence type="ECO:0000313" key="4">
    <source>
        <dbReference type="Proteomes" id="UP000664369"/>
    </source>
</evidence>
<organism evidence="3 4">
    <name type="scientific">Hymenobacter negativus</name>
    <dbReference type="NCBI Taxonomy" id="2795026"/>
    <lineage>
        <taxon>Bacteria</taxon>
        <taxon>Pseudomonadati</taxon>
        <taxon>Bacteroidota</taxon>
        <taxon>Cytophagia</taxon>
        <taxon>Cytophagales</taxon>
        <taxon>Hymenobacteraceae</taxon>
        <taxon>Hymenobacter</taxon>
    </lineage>
</organism>
<feature type="domain" description="GEVED" evidence="2">
    <location>
        <begin position="116"/>
        <end position="195"/>
    </location>
</feature>
<dbReference type="EMBL" id="JAGETZ010000014">
    <property type="protein sequence ID" value="MBO2012020.1"/>
    <property type="molecule type" value="Genomic_DNA"/>
</dbReference>
<evidence type="ECO:0000313" key="3">
    <source>
        <dbReference type="EMBL" id="MBO2012020.1"/>
    </source>
</evidence>
<sequence length="293" mass="30319">MTGLTAATTYQVTLTGQCTSGGATPSAGLSFTTPSGYCTAGLGGSCSSNAITAFTILNTTLDNAYQIPVCDDGRSSGGGTLQAYSYYAPTRPSNTATLQAGGTYQMSVVTDGSSSVSVWLDSNHNGAFDVSEFTQLSTYTQNGQASVATLNVPATAVSGPTGLRVRSFNAGNPNGAGGAPCVYSITGEVEDYTVTIALPTGTQASDQANQTETYPNPVADLLTIAYAKPANSLSAGQLHVRNVLGQEVWTQQVPAGTQNKVEVSVKSWASGLYSYYIIWPDYTTDAKKFIVAP</sequence>
<keyword evidence="4" id="KW-1185">Reference proteome</keyword>
<accession>A0ABS3QL80</accession>